<dbReference type="Proteomes" id="UP000177010">
    <property type="component" value="Unassembled WGS sequence"/>
</dbReference>
<protein>
    <submittedName>
        <fullName evidence="20">Undecaprenol kinase</fullName>
        <ecNumber evidence="20">2.7.1.66</ecNumber>
    </submittedName>
</protein>
<feature type="transmembrane region" description="Helical" evidence="19">
    <location>
        <begin position="40"/>
        <end position="59"/>
    </location>
</feature>
<dbReference type="InterPro" id="IPR033717">
    <property type="entry name" value="UDPK"/>
</dbReference>
<evidence type="ECO:0000256" key="7">
    <source>
        <dbReference type="ARBA" id="ARBA00022741"/>
    </source>
</evidence>
<dbReference type="GO" id="GO:0008654">
    <property type="term" value="P:phospholipid biosynthetic process"/>
    <property type="evidence" value="ECO:0007669"/>
    <property type="project" value="UniProtKB-KW"/>
</dbReference>
<dbReference type="EMBL" id="MIQE01000021">
    <property type="protein sequence ID" value="OFA10044.1"/>
    <property type="molecule type" value="Genomic_DNA"/>
</dbReference>
<dbReference type="InterPro" id="IPR036945">
    <property type="entry name" value="DAGK_sf"/>
</dbReference>
<dbReference type="Pfam" id="PF01219">
    <property type="entry name" value="DAGK_prokar"/>
    <property type="match status" value="1"/>
</dbReference>
<dbReference type="PANTHER" id="PTHR34299">
    <property type="entry name" value="DIACYLGLYCEROL KINASE"/>
    <property type="match status" value="1"/>
</dbReference>
<dbReference type="GO" id="GO:0005886">
    <property type="term" value="C:plasma membrane"/>
    <property type="evidence" value="ECO:0007669"/>
    <property type="project" value="UniProtKB-SubCell"/>
</dbReference>
<evidence type="ECO:0000256" key="14">
    <source>
        <dbReference type="ARBA" id="ARBA00023264"/>
    </source>
</evidence>
<keyword evidence="9 17" id="KW-0067">ATP-binding</keyword>
<feature type="binding site" evidence="17">
    <location>
        <position position="37"/>
    </location>
    <ligand>
        <name>ATP</name>
        <dbReference type="ChEBI" id="CHEBI:30616"/>
    </ligand>
</feature>
<feature type="binding site" evidence="18">
    <location>
        <position position="37"/>
    </location>
    <ligand>
        <name>a divalent metal cation</name>
        <dbReference type="ChEBI" id="CHEBI:60240"/>
    </ligand>
</feature>
<organism evidence="20 21">
    <name type="scientific">Lentilactobacillus sunkii</name>
    <dbReference type="NCBI Taxonomy" id="481719"/>
    <lineage>
        <taxon>Bacteria</taxon>
        <taxon>Bacillati</taxon>
        <taxon>Bacillota</taxon>
        <taxon>Bacilli</taxon>
        <taxon>Lactobacillales</taxon>
        <taxon>Lactobacillaceae</taxon>
        <taxon>Lentilactobacillus</taxon>
    </lineage>
</organism>
<comment type="caution">
    <text evidence="20">The sequence shown here is derived from an EMBL/GenBank/DDBJ whole genome shotgun (WGS) entry which is preliminary data.</text>
</comment>
<keyword evidence="14" id="KW-1208">Phospholipid metabolism</keyword>
<keyword evidence="6 19" id="KW-0812">Transmembrane</keyword>
<keyword evidence="11" id="KW-0443">Lipid metabolism</keyword>
<keyword evidence="13" id="KW-0594">Phospholipid biosynthesis</keyword>
<comment type="subcellular location">
    <subcellularLocation>
        <location evidence="1">Cell membrane</location>
        <topology evidence="1">Multi-pass membrane protein</topology>
    </subcellularLocation>
</comment>
<dbReference type="RefSeq" id="WP_057825682.1">
    <property type="nucleotide sequence ID" value="NZ_JAZHVW010000003.1"/>
</dbReference>
<feature type="binding site" evidence="17">
    <location>
        <position position="85"/>
    </location>
    <ligand>
        <name>ATP</name>
        <dbReference type="ChEBI" id="CHEBI:30616"/>
    </ligand>
</feature>
<dbReference type="GO" id="GO:0005524">
    <property type="term" value="F:ATP binding"/>
    <property type="evidence" value="ECO:0007669"/>
    <property type="project" value="UniProtKB-KW"/>
</dbReference>
<name>A0A1E7XA86_9LACO</name>
<feature type="active site" description="Proton acceptor" evidence="15">
    <location>
        <position position="78"/>
    </location>
</feature>
<feature type="binding site" evidence="16">
    <location>
        <position position="78"/>
    </location>
    <ligand>
        <name>substrate</name>
    </ligand>
</feature>
<evidence type="ECO:0000256" key="6">
    <source>
        <dbReference type="ARBA" id="ARBA00022692"/>
    </source>
</evidence>
<proteinExistence type="inferred from homology"/>
<dbReference type="CDD" id="cd14265">
    <property type="entry name" value="UDPK_IM_like"/>
    <property type="match status" value="1"/>
</dbReference>
<evidence type="ECO:0000313" key="21">
    <source>
        <dbReference type="Proteomes" id="UP000177010"/>
    </source>
</evidence>
<feature type="transmembrane region" description="Helical" evidence="19">
    <location>
        <begin position="65"/>
        <end position="84"/>
    </location>
</feature>
<dbReference type="AlphaFoldDB" id="A0A1E7XA86"/>
<keyword evidence="18" id="KW-0479">Metal-binding</keyword>
<evidence type="ECO:0000256" key="18">
    <source>
        <dbReference type="PIRSR" id="PIRSR600829-4"/>
    </source>
</evidence>
<evidence type="ECO:0000256" key="12">
    <source>
        <dbReference type="ARBA" id="ARBA00023136"/>
    </source>
</evidence>
<evidence type="ECO:0000256" key="1">
    <source>
        <dbReference type="ARBA" id="ARBA00004651"/>
    </source>
</evidence>
<evidence type="ECO:0000256" key="13">
    <source>
        <dbReference type="ARBA" id="ARBA00023209"/>
    </source>
</evidence>
<dbReference type="Gene3D" id="1.10.287.3610">
    <property type="match status" value="1"/>
</dbReference>
<evidence type="ECO:0000256" key="16">
    <source>
        <dbReference type="PIRSR" id="PIRSR600829-2"/>
    </source>
</evidence>
<comment type="similarity">
    <text evidence="2">Belongs to the bacterial diacylglycerol kinase family.</text>
</comment>
<evidence type="ECO:0000256" key="9">
    <source>
        <dbReference type="ARBA" id="ARBA00022840"/>
    </source>
</evidence>
<evidence type="ECO:0000256" key="2">
    <source>
        <dbReference type="ARBA" id="ARBA00005967"/>
    </source>
</evidence>
<feature type="transmembrane region" description="Helical" evidence="19">
    <location>
        <begin position="105"/>
        <end position="127"/>
    </location>
</feature>
<dbReference type="InterPro" id="IPR000829">
    <property type="entry name" value="DAGK"/>
</dbReference>
<keyword evidence="8 20" id="KW-0418">Kinase</keyword>
<keyword evidence="12 19" id="KW-0472">Membrane</keyword>
<comment type="cofactor">
    <cofactor evidence="18">
        <name>Mg(2+)</name>
        <dbReference type="ChEBI" id="CHEBI:18420"/>
    </cofactor>
    <text evidence="18">Mn(2+), Zn(2+), Cd(2+) and Co(2+) support activity to lesser extents.</text>
</comment>
<feature type="binding site" evidence="17">
    <location>
        <begin position="104"/>
        <end position="105"/>
    </location>
    <ligand>
        <name>ATP</name>
        <dbReference type="ChEBI" id="CHEBI:30616"/>
    </ligand>
</feature>
<dbReference type="EC" id="2.7.1.66" evidence="20"/>
<keyword evidence="3" id="KW-1003">Cell membrane</keyword>
<evidence type="ECO:0000256" key="5">
    <source>
        <dbReference type="ARBA" id="ARBA00022679"/>
    </source>
</evidence>
<dbReference type="GO" id="GO:0036433">
    <property type="term" value="F:di-trans, poly-cis-undecaprenol kinase activity"/>
    <property type="evidence" value="ECO:0007669"/>
    <property type="project" value="UniProtKB-EC"/>
</dbReference>
<reference evidence="20 21" key="1">
    <citation type="submission" date="2016-09" db="EMBL/GenBank/DDBJ databases">
        <title>Genome Sequence of Lactobacillus sunkii Strain CG01.</title>
        <authorList>
            <person name="Poehlein A."/>
            <person name="Gabris C."/>
            <person name="Bengelsdorf F.R."/>
            <person name="Duerre P."/>
            <person name="Daniel R."/>
        </authorList>
    </citation>
    <scope>NUCLEOTIDE SEQUENCE [LARGE SCALE GENOMIC DNA]</scope>
    <source>
        <strain evidence="20 21">CG_D</strain>
    </source>
</reference>
<sequence length="135" mass="15183">MPMDSKDKQKQQLDKNKTFFQSVGHALDGIKRLLLEERNFRIDLVVAIIVLTFAIIMRISINEWLWLFAAFFSVIGSEVLNTVVENVVDLIVGHHFDSLAKRAKDVAAGGVLLSALFAVIIGMLIFVPRFITLLK</sequence>
<evidence type="ECO:0000256" key="3">
    <source>
        <dbReference type="ARBA" id="ARBA00022475"/>
    </source>
</evidence>
<evidence type="ECO:0000256" key="11">
    <source>
        <dbReference type="ARBA" id="ARBA00023098"/>
    </source>
</evidence>
<keyword evidence="7 17" id="KW-0547">Nucleotide-binding</keyword>
<dbReference type="GO" id="GO:0046872">
    <property type="term" value="F:metal ion binding"/>
    <property type="evidence" value="ECO:0007669"/>
    <property type="project" value="UniProtKB-KW"/>
</dbReference>
<evidence type="ECO:0000256" key="4">
    <source>
        <dbReference type="ARBA" id="ARBA00022516"/>
    </source>
</evidence>
<gene>
    <name evidence="20" type="primary">dgkA</name>
    <name evidence="20" type="ORF">LASUN_19830</name>
</gene>
<evidence type="ECO:0000256" key="19">
    <source>
        <dbReference type="SAM" id="Phobius"/>
    </source>
</evidence>
<dbReference type="STRING" id="481719.LASUN_19830"/>
<evidence type="ECO:0000256" key="8">
    <source>
        <dbReference type="ARBA" id="ARBA00022777"/>
    </source>
</evidence>
<evidence type="ECO:0000256" key="17">
    <source>
        <dbReference type="PIRSR" id="PIRSR600829-3"/>
    </source>
</evidence>
<dbReference type="PANTHER" id="PTHR34299:SF1">
    <property type="entry name" value="DIACYLGLYCEROL KINASE"/>
    <property type="match status" value="1"/>
</dbReference>
<feature type="binding site" evidence="18">
    <location>
        <position position="85"/>
    </location>
    <ligand>
        <name>a divalent metal cation</name>
        <dbReference type="ChEBI" id="CHEBI:60240"/>
    </ligand>
</feature>
<accession>A0A1E7XA86</accession>
<evidence type="ECO:0000313" key="20">
    <source>
        <dbReference type="EMBL" id="OFA10044.1"/>
    </source>
</evidence>
<evidence type="ECO:0000256" key="10">
    <source>
        <dbReference type="ARBA" id="ARBA00022989"/>
    </source>
</evidence>
<keyword evidence="5 20" id="KW-0808">Transferase</keyword>
<keyword evidence="4" id="KW-0444">Lipid biosynthesis</keyword>
<keyword evidence="10 19" id="KW-1133">Transmembrane helix</keyword>
<evidence type="ECO:0000256" key="15">
    <source>
        <dbReference type="PIRSR" id="PIRSR600829-1"/>
    </source>
</evidence>
<keyword evidence="18" id="KW-0460">Magnesium</keyword>